<feature type="compositionally biased region" description="Pro residues" evidence="1">
    <location>
        <begin position="448"/>
        <end position="457"/>
    </location>
</feature>
<reference evidence="2" key="1">
    <citation type="journal article" date="2020" name="Stud. Mycol.">
        <title>101 Dothideomycetes genomes: a test case for predicting lifestyles and emergence of pathogens.</title>
        <authorList>
            <person name="Haridas S."/>
            <person name="Albert R."/>
            <person name="Binder M."/>
            <person name="Bloem J."/>
            <person name="Labutti K."/>
            <person name="Salamov A."/>
            <person name="Andreopoulos B."/>
            <person name="Baker S."/>
            <person name="Barry K."/>
            <person name="Bills G."/>
            <person name="Bluhm B."/>
            <person name="Cannon C."/>
            <person name="Castanera R."/>
            <person name="Culley D."/>
            <person name="Daum C."/>
            <person name="Ezra D."/>
            <person name="Gonzalez J."/>
            <person name="Henrissat B."/>
            <person name="Kuo A."/>
            <person name="Liang C."/>
            <person name="Lipzen A."/>
            <person name="Lutzoni F."/>
            <person name="Magnuson J."/>
            <person name="Mondo S."/>
            <person name="Nolan M."/>
            <person name="Ohm R."/>
            <person name="Pangilinan J."/>
            <person name="Park H.-J."/>
            <person name="Ramirez L."/>
            <person name="Alfaro M."/>
            <person name="Sun H."/>
            <person name="Tritt A."/>
            <person name="Yoshinaga Y."/>
            <person name="Zwiers L.-H."/>
            <person name="Turgeon B."/>
            <person name="Goodwin S."/>
            <person name="Spatafora J."/>
            <person name="Crous P."/>
            <person name="Grigoriev I."/>
        </authorList>
    </citation>
    <scope>NUCLEOTIDE SEQUENCE</scope>
    <source>
        <strain evidence="2">CBS 125425</strain>
    </source>
</reference>
<feature type="compositionally biased region" description="Basic and acidic residues" evidence="1">
    <location>
        <begin position="509"/>
        <end position="528"/>
    </location>
</feature>
<dbReference type="AlphaFoldDB" id="A0A9P4QXZ2"/>
<dbReference type="Gene3D" id="1.20.58.80">
    <property type="entry name" value="Phosphotransferase system, lactose/cellobiose-type IIA subunit"/>
    <property type="match status" value="1"/>
</dbReference>
<proteinExistence type="predicted"/>
<name>A0A9P4QXZ2_9PLEO</name>
<feature type="region of interest" description="Disordered" evidence="1">
    <location>
        <begin position="321"/>
        <end position="400"/>
    </location>
</feature>
<feature type="region of interest" description="Disordered" evidence="1">
    <location>
        <begin position="65"/>
        <end position="208"/>
    </location>
</feature>
<dbReference type="PANTHER" id="PTHR40130">
    <property type="entry name" value="EXPRESSED PROTEIN"/>
    <property type="match status" value="1"/>
</dbReference>
<keyword evidence="3" id="KW-1185">Reference proteome</keyword>
<feature type="region of interest" description="Disordered" evidence="1">
    <location>
        <begin position="509"/>
        <end position="578"/>
    </location>
</feature>
<comment type="caution">
    <text evidence="2">The sequence shown here is derived from an EMBL/GenBank/DDBJ whole genome shotgun (WGS) entry which is preliminary data.</text>
</comment>
<dbReference type="EMBL" id="ML996130">
    <property type="protein sequence ID" value="KAF2735978.1"/>
    <property type="molecule type" value="Genomic_DNA"/>
</dbReference>
<evidence type="ECO:0000313" key="3">
    <source>
        <dbReference type="Proteomes" id="UP000799444"/>
    </source>
</evidence>
<feature type="compositionally biased region" description="Basic and acidic residues" evidence="1">
    <location>
        <begin position="177"/>
        <end position="208"/>
    </location>
</feature>
<accession>A0A9P4QXZ2</accession>
<dbReference type="OrthoDB" id="3197614at2759"/>
<sequence length="578" mass="61792">MESSQLTKAHEHVRNAATATFSSSIVTAGAEHELAASAFRDAARDTHNDEALRILRLLESHHHQLSQLIKEPPRKKEKSSAAASQASDATTTSSPASAPVARASSPSNASSPTRVSSRRRLPQSSIASNLAEKRGIPGGARRGTPTSGPVSMTNALATHNEQPSTPVRDLLQRQQSQKRDESSRSKEDVTSRKDLSKSTRDRSLPPEDNFRRFYSAFGGVISAISAPLAFTSLPLNPSPPSAPEEPEPTPPTKTPSRPLDESRTIKSSEPDLAALISKPALQALREDPSGALGPFANNESFYFVPTSGGTLSYANILRDQQQHPHHAAQNPHLPSISEGASTPGLRGSSHEEFVDARENLGPPSPTSSRRPRSTHGPASVVTTARSIPAGRGTGAKTPEEIALENEELRSLIDKQAKRLLMWETSSQSSYSALAQSFRARPPNLDAPSSPPPLPPPDAAAAAQKVRDLEALLVKQKDRAEALERENEGLVRQNEKNGLVLGRYREQWEKLKAGARRKEQERRERRVGEMKGGAEGGAGGGKESGSGGDGGEGGKEEGEEGEVVEEAVEETEEAGLGKA</sequence>
<feature type="compositionally biased region" description="Gly residues" evidence="1">
    <location>
        <begin position="529"/>
        <end position="550"/>
    </location>
</feature>
<organism evidence="2 3">
    <name type="scientific">Polyplosphaeria fusca</name>
    <dbReference type="NCBI Taxonomy" id="682080"/>
    <lineage>
        <taxon>Eukaryota</taxon>
        <taxon>Fungi</taxon>
        <taxon>Dikarya</taxon>
        <taxon>Ascomycota</taxon>
        <taxon>Pezizomycotina</taxon>
        <taxon>Dothideomycetes</taxon>
        <taxon>Pleosporomycetidae</taxon>
        <taxon>Pleosporales</taxon>
        <taxon>Tetraplosphaeriaceae</taxon>
        <taxon>Polyplosphaeria</taxon>
    </lineage>
</organism>
<feature type="region of interest" description="Disordered" evidence="1">
    <location>
        <begin position="440"/>
        <end position="462"/>
    </location>
</feature>
<gene>
    <name evidence="2" type="ORF">EJ04DRAFT_542772</name>
</gene>
<feature type="compositionally biased region" description="Low complexity" evidence="1">
    <location>
        <begin position="80"/>
        <end position="115"/>
    </location>
</feature>
<feature type="compositionally biased region" description="Pro residues" evidence="1">
    <location>
        <begin position="236"/>
        <end position="253"/>
    </location>
</feature>
<feature type="compositionally biased region" description="Acidic residues" evidence="1">
    <location>
        <begin position="556"/>
        <end position="572"/>
    </location>
</feature>
<evidence type="ECO:0000313" key="2">
    <source>
        <dbReference type="EMBL" id="KAF2735978.1"/>
    </source>
</evidence>
<evidence type="ECO:0000256" key="1">
    <source>
        <dbReference type="SAM" id="MobiDB-lite"/>
    </source>
</evidence>
<feature type="compositionally biased region" description="Basic and acidic residues" evidence="1">
    <location>
        <begin position="348"/>
        <end position="358"/>
    </location>
</feature>
<protein>
    <submittedName>
        <fullName evidence="2">Uncharacterized protein</fullName>
    </submittedName>
</protein>
<feature type="compositionally biased region" description="Basic and acidic residues" evidence="1">
    <location>
        <begin position="258"/>
        <end position="269"/>
    </location>
</feature>
<dbReference type="Proteomes" id="UP000799444">
    <property type="component" value="Unassembled WGS sequence"/>
</dbReference>
<feature type="compositionally biased region" description="Polar residues" evidence="1">
    <location>
        <begin position="144"/>
        <end position="165"/>
    </location>
</feature>
<dbReference type="PANTHER" id="PTHR40130:SF1">
    <property type="entry name" value="SPINDLE POLE BODY-ASSOCIATED PROTEIN CUT12 DOMAIN-CONTAINING PROTEIN"/>
    <property type="match status" value="1"/>
</dbReference>
<feature type="region of interest" description="Disordered" evidence="1">
    <location>
        <begin position="235"/>
        <end position="270"/>
    </location>
</feature>